<organism evidence="7 8">
    <name type="scientific">Ranitomeya imitator</name>
    <name type="common">mimic poison frog</name>
    <dbReference type="NCBI Taxonomy" id="111125"/>
    <lineage>
        <taxon>Eukaryota</taxon>
        <taxon>Metazoa</taxon>
        <taxon>Chordata</taxon>
        <taxon>Craniata</taxon>
        <taxon>Vertebrata</taxon>
        <taxon>Euteleostomi</taxon>
        <taxon>Amphibia</taxon>
        <taxon>Batrachia</taxon>
        <taxon>Anura</taxon>
        <taxon>Neobatrachia</taxon>
        <taxon>Hyloidea</taxon>
        <taxon>Dendrobatidae</taxon>
        <taxon>Dendrobatinae</taxon>
        <taxon>Ranitomeya</taxon>
    </lineage>
</organism>
<feature type="region of interest" description="Disordered" evidence="4">
    <location>
        <begin position="455"/>
        <end position="476"/>
    </location>
</feature>
<evidence type="ECO:0000256" key="3">
    <source>
        <dbReference type="PROSITE-ProRule" id="PRU00339"/>
    </source>
</evidence>
<evidence type="ECO:0000259" key="6">
    <source>
        <dbReference type="Pfam" id="PF24885"/>
    </source>
</evidence>
<reference evidence="7" key="1">
    <citation type="submission" date="2023-07" db="EMBL/GenBank/DDBJ databases">
        <authorList>
            <person name="Stuckert A."/>
        </authorList>
    </citation>
    <scope>NUCLEOTIDE SEQUENCE</scope>
</reference>
<keyword evidence="8" id="KW-1185">Reference proteome</keyword>
<dbReference type="PROSITE" id="PS50005">
    <property type="entry name" value="TPR"/>
    <property type="match status" value="1"/>
</dbReference>
<dbReference type="SUPFAM" id="SSF53098">
    <property type="entry name" value="Ribonuclease H-like"/>
    <property type="match status" value="1"/>
</dbReference>
<feature type="region of interest" description="Disordered" evidence="4">
    <location>
        <begin position="798"/>
        <end position="823"/>
    </location>
</feature>
<dbReference type="InterPro" id="IPR056885">
    <property type="entry name" value="TPR_NPHP3"/>
</dbReference>
<feature type="compositionally biased region" description="Basic and acidic residues" evidence="4">
    <location>
        <begin position="803"/>
        <end position="816"/>
    </location>
</feature>
<feature type="repeat" description="TPR" evidence="3">
    <location>
        <begin position="259"/>
        <end position="292"/>
    </location>
</feature>
<evidence type="ECO:0000256" key="1">
    <source>
        <dbReference type="ARBA" id="ARBA00022687"/>
    </source>
</evidence>
<dbReference type="CDD" id="cd09275">
    <property type="entry name" value="RNase_HI_RT_DIRS1"/>
    <property type="match status" value="1"/>
</dbReference>
<dbReference type="Pfam" id="PF24885">
    <property type="entry name" value="TPR_NPHP3"/>
    <property type="match status" value="1"/>
</dbReference>
<gene>
    <name evidence="7" type="ORF">RIMI_LOCUS1958922</name>
</gene>
<dbReference type="InterPro" id="IPR019734">
    <property type="entry name" value="TPR_rpt"/>
</dbReference>
<dbReference type="Pfam" id="PF24884">
    <property type="entry name" value="NPHP3_hel"/>
    <property type="match status" value="1"/>
</dbReference>
<keyword evidence="3" id="KW-0802">TPR repeat</keyword>
<evidence type="ECO:0000256" key="2">
    <source>
        <dbReference type="ARBA" id="ARBA00040387"/>
    </source>
</evidence>
<comment type="caution">
    <text evidence="7">The sequence shown here is derived from an EMBL/GenBank/DDBJ whole genome shotgun (WGS) entry which is preliminary data.</text>
</comment>
<proteinExistence type="predicted"/>
<dbReference type="SMART" id="SM00028">
    <property type="entry name" value="TPR"/>
    <property type="match status" value="3"/>
</dbReference>
<dbReference type="InterPro" id="IPR012337">
    <property type="entry name" value="RNaseH-like_sf"/>
</dbReference>
<dbReference type="Gene3D" id="3.30.420.10">
    <property type="entry name" value="Ribonuclease H-like superfamily/Ribonuclease H"/>
    <property type="match status" value="1"/>
</dbReference>
<keyword evidence="1" id="KW-0879">Wnt signaling pathway</keyword>
<dbReference type="InterPro" id="IPR011990">
    <property type="entry name" value="TPR-like_helical_dom_sf"/>
</dbReference>
<dbReference type="SUPFAM" id="SSF48452">
    <property type="entry name" value="TPR-like"/>
    <property type="match status" value="1"/>
</dbReference>
<accession>A0ABN9KX01</accession>
<dbReference type="PANTHER" id="PTHR33066:SF2">
    <property type="entry name" value="FILAGGRIN-2-LIKE"/>
    <property type="match status" value="1"/>
</dbReference>
<name>A0ABN9KX01_9NEOB</name>
<feature type="domain" description="Nephrocystin-3 TPR-repeats region" evidence="6">
    <location>
        <begin position="119"/>
        <end position="343"/>
    </location>
</feature>
<protein>
    <recommendedName>
        <fullName evidence="2">Nephrocystin-3</fullName>
    </recommendedName>
</protein>
<evidence type="ECO:0000256" key="4">
    <source>
        <dbReference type="SAM" id="MobiDB-lite"/>
    </source>
</evidence>
<evidence type="ECO:0000259" key="5">
    <source>
        <dbReference type="Pfam" id="PF24884"/>
    </source>
</evidence>
<evidence type="ECO:0000313" key="7">
    <source>
        <dbReference type="EMBL" id="CAJ0923236.1"/>
    </source>
</evidence>
<dbReference type="SUPFAM" id="SSF47823">
    <property type="entry name" value="lambda integrase-like, N-terminal domain"/>
    <property type="match status" value="1"/>
</dbReference>
<dbReference type="InterPro" id="IPR036397">
    <property type="entry name" value="RNaseH_sf"/>
</dbReference>
<dbReference type="EMBL" id="CAUEEQ010002636">
    <property type="protein sequence ID" value="CAJ0923236.1"/>
    <property type="molecule type" value="Genomic_DNA"/>
</dbReference>
<evidence type="ECO:0000313" key="8">
    <source>
        <dbReference type="Proteomes" id="UP001176940"/>
    </source>
</evidence>
<feature type="domain" description="Nephrocystin 3 helical" evidence="5">
    <location>
        <begin position="3"/>
        <end position="107"/>
    </location>
</feature>
<dbReference type="PANTHER" id="PTHR33066">
    <property type="entry name" value="INTEGRASE_SAM-LIKE_N DOMAIN-CONTAINING PROTEIN"/>
    <property type="match status" value="1"/>
</dbReference>
<dbReference type="Proteomes" id="UP001176940">
    <property type="component" value="Unassembled WGS sequence"/>
</dbReference>
<sequence length="1211" mass="135610">MGDITDVLPLCLQCQDTVSLYRLALHTVQEFLPTVKDKEFMREILSLISVSHNGVSECELMELCPGLTWPILTFLVHHLHKMVVIRYSCGLLQFQHLQAWDAVRLEYMQGGHDIVSEYREKLIRYFTTQLSQDRVTWRSADELTWLFQQQGEKQKLHRCLMNLFVSQNLYKRGHFAELLNYWQLVGKDKNSMATEYFDALKQYEKSCEGEERMTCLADLYETLGRFLKDLGLLSQAVTPLQRSLEIRETALDPDHPSVAQSLHQLAGVYVQSKKFGNAEQLYKQALEISENAYGSEHLRVAWELDALAVLYQKQNKYPQAEQLKKRSFRIRQKAARRKGSVMALAPVMFTEKISHRVSDKNQQCNTEMNRIFNFVHKSSITSNYQEAGSKMLSMWPHAKSHKMYSCIQHSGNRGVISHPASPGGRLSEQCGVARIATLRPPAGHYPLSPSQVLQGLYGGGPSQNSPPHPSPRRGLRGRRWSTAVTLPLVLGVQAVFWMKDFVSSDPYLNGPLDDPLLACGTGHAGSNLQPGTPFLFLCGPIRSLGSFFQHSSAPSSPLGLPAFAAPCTGGIMRWGTQITLLCGAVRQFLTWWTLSSSLLRGRSFHHLQWQVITTNASLLGWGAAFRHHTAQSRWTTQEALLPINLLEIRAIIHALLHWQSLLMGLPVRIQSDNATAVAYLDHQGGARSGQVMAEMAKILRWAERHVPAISAVHIPGVENWAADFLSRQGLAAGEWSLHPAVFDQICLRWGTPDVDLMASQMNHKVPQFVARSRDPLAVGHDALVIAWSQFVSLPVPSSPLDSKGGEEDQVRRDSGHTDSAGLAKASVVRQARKHARGYSLETPGSARPPLAGTSLPPEFSVAEFNGMAVEAAVLKDASLSPQVIQTMIRARKPASFRIYHRYWKAFFRWCETNEVFLMSFSLPDFLGILQSGLDSGLSLSTLKGQVSPLSILFQSDLSSIHQVRTFLQGVAHIAPPFGSHLEPWDLNLVLGALQAAPFEPLQDVPFSLLSWKVAFLIAITSIRRVSELASFSCHSSFLILHQHKVVLRPVPEFLPKVVSGFHINEDIILPSFCPSPAHPLEKSLHKLDVNYTVFIRHVLQGCEPTPPELSELLGLFATRLPPCKFAGRNLVVFAHFYECQPPSSSIHPRLFCVPPNEGSKKEILRCMFHYIWHRSNPAFQKRNIILAIKYGGGSVMVWGCFADQDLEDLLW</sequence>
<dbReference type="Gene3D" id="1.25.40.10">
    <property type="entry name" value="Tetratricopeptide repeat domain"/>
    <property type="match status" value="1"/>
</dbReference>
<dbReference type="InterPro" id="IPR056883">
    <property type="entry name" value="NPHP3_hel"/>
</dbReference>